<comment type="caution">
    <text evidence="1">The sequence shown here is derived from an EMBL/GenBank/DDBJ whole genome shotgun (WGS) entry which is preliminary data.</text>
</comment>
<keyword evidence="2" id="KW-1185">Reference proteome</keyword>
<dbReference type="EMBL" id="JABSTR010000002">
    <property type="protein sequence ID" value="KAH9364747.1"/>
    <property type="molecule type" value="Genomic_DNA"/>
</dbReference>
<dbReference type="Proteomes" id="UP000821853">
    <property type="component" value="Chromosome 10"/>
</dbReference>
<dbReference type="VEuPathDB" id="VectorBase:HLOH_052882"/>
<evidence type="ECO:0000313" key="1">
    <source>
        <dbReference type="EMBL" id="KAH9364747.1"/>
    </source>
</evidence>
<dbReference type="OrthoDB" id="8195432at2759"/>
<accession>A0A9J6FPH5</accession>
<dbReference type="AlphaFoldDB" id="A0A9J6FPH5"/>
<sequence>MGLYWKRMLYSSADGKALKEVANAPTCSEWGRDGSRLLTGRAFINVVKLRINALPNLTRTKRGRDTVTTCRAGCRTEELLGHILQRCHRTHHVRIQKHDNILDYVVKRLQEFEF</sequence>
<dbReference type="OMA" id="RTHGERN"/>
<proteinExistence type="predicted"/>
<protein>
    <recommendedName>
        <fullName evidence="3">Reverse transcriptase</fullName>
    </recommendedName>
</protein>
<gene>
    <name evidence="1" type="ORF">HPB48_014880</name>
</gene>
<evidence type="ECO:0000313" key="2">
    <source>
        <dbReference type="Proteomes" id="UP000821853"/>
    </source>
</evidence>
<reference evidence="1 2" key="1">
    <citation type="journal article" date="2020" name="Cell">
        <title>Large-Scale Comparative Analyses of Tick Genomes Elucidate Their Genetic Diversity and Vector Capacities.</title>
        <authorList>
            <consortium name="Tick Genome and Microbiome Consortium (TIGMIC)"/>
            <person name="Jia N."/>
            <person name="Wang J."/>
            <person name="Shi W."/>
            <person name="Du L."/>
            <person name="Sun Y."/>
            <person name="Zhan W."/>
            <person name="Jiang J.F."/>
            <person name="Wang Q."/>
            <person name="Zhang B."/>
            <person name="Ji P."/>
            <person name="Bell-Sakyi L."/>
            <person name="Cui X.M."/>
            <person name="Yuan T.T."/>
            <person name="Jiang B.G."/>
            <person name="Yang W.F."/>
            <person name="Lam T.T."/>
            <person name="Chang Q.C."/>
            <person name="Ding S.J."/>
            <person name="Wang X.J."/>
            <person name="Zhu J.G."/>
            <person name="Ruan X.D."/>
            <person name="Zhao L."/>
            <person name="Wei J.T."/>
            <person name="Ye R.Z."/>
            <person name="Que T.C."/>
            <person name="Du C.H."/>
            <person name="Zhou Y.H."/>
            <person name="Cheng J.X."/>
            <person name="Dai P.F."/>
            <person name="Guo W.B."/>
            <person name="Han X.H."/>
            <person name="Huang E.J."/>
            <person name="Li L.F."/>
            <person name="Wei W."/>
            <person name="Gao Y.C."/>
            <person name="Liu J.Z."/>
            <person name="Shao H.Z."/>
            <person name="Wang X."/>
            <person name="Wang C.C."/>
            <person name="Yang T.C."/>
            <person name="Huo Q.B."/>
            <person name="Li W."/>
            <person name="Chen H.Y."/>
            <person name="Chen S.E."/>
            <person name="Zhou L.G."/>
            <person name="Ni X.B."/>
            <person name="Tian J.H."/>
            <person name="Sheng Y."/>
            <person name="Liu T."/>
            <person name="Pan Y.S."/>
            <person name="Xia L.Y."/>
            <person name="Li J."/>
            <person name="Zhao F."/>
            <person name="Cao W.C."/>
        </authorList>
    </citation>
    <scope>NUCLEOTIDE SEQUENCE [LARGE SCALE GENOMIC DNA]</scope>
    <source>
        <strain evidence="1">HaeL-2018</strain>
    </source>
</reference>
<organism evidence="1 2">
    <name type="scientific">Haemaphysalis longicornis</name>
    <name type="common">Bush tick</name>
    <dbReference type="NCBI Taxonomy" id="44386"/>
    <lineage>
        <taxon>Eukaryota</taxon>
        <taxon>Metazoa</taxon>
        <taxon>Ecdysozoa</taxon>
        <taxon>Arthropoda</taxon>
        <taxon>Chelicerata</taxon>
        <taxon>Arachnida</taxon>
        <taxon>Acari</taxon>
        <taxon>Parasitiformes</taxon>
        <taxon>Ixodida</taxon>
        <taxon>Ixodoidea</taxon>
        <taxon>Ixodidae</taxon>
        <taxon>Haemaphysalinae</taxon>
        <taxon>Haemaphysalis</taxon>
    </lineage>
</organism>
<evidence type="ECO:0008006" key="3">
    <source>
        <dbReference type="Google" id="ProtNLM"/>
    </source>
</evidence>
<name>A0A9J6FPH5_HAELO</name>